<gene>
    <name evidence="2" type="ORF">Tci_022101</name>
</gene>
<proteinExistence type="predicted"/>
<feature type="compositionally biased region" description="Acidic residues" evidence="1">
    <location>
        <begin position="237"/>
        <end position="266"/>
    </location>
</feature>
<feature type="compositionally biased region" description="Basic and acidic residues" evidence="1">
    <location>
        <begin position="520"/>
        <end position="531"/>
    </location>
</feature>
<feature type="compositionally biased region" description="Low complexity" evidence="1">
    <location>
        <begin position="493"/>
        <end position="511"/>
    </location>
</feature>
<organism evidence="2">
    <name type="scientific">Tanacetum cinerariifolium</name>
    <name type="common">Dalmatian daisy</name>
    <name type="synonym">Chrysanthemum cinerariifolium</name>
    <dbReference type="NCBI Taxonomy" id="118510"/>
    <lineage>
        <taxon>Eukaryota</taxon>
        <taxon>Viridiplantae</taxon>
        <taxon>Streptophyta</taxon>
        <taxon>Embryophyta</taxon>
        <taxon>Tracheophyta</taxon>
        <taxon>Spermatophyta</taxon>
        <taxon>Magnoliopsida</taxon>
        <taxon>eudicotyledons</taxon>
        <taxon>Gunneridae</taxon>
        <taxon>Pentapetalae</taxon>
        <taxon>asterids</taxon>
        <taxon>campanulids</taxon>
        <taxon>Asterales</taxon>
        <taxon>Asteraceae</taxon>
        <taxon>Asteroideae</taxon>
        <taxon>Anthemideae</taxon>
        <taxon>Anthemidinae</taxon>
        <taxon>Tanacetum</taxon>
    </lineage>
</organism>
<evidence type="ECO:0000313" key="2">
    <source>
        <dbReference type="EMBL" id="GEU50123.1"/>
    </source>
</evidence>
<feature type="compositionally biased region" description="Polar residues" evidence="1">
    <location>
        <begin position="533"/>
        <end position="545"/>
    </location>
</feature>
<accession>A0A6L2KKT9</accession>
<sequence>MHQFLNSIYKHHDFYRFRIEKKKRFKLTSEVFRDIFQIFPRIKDQDFDALPSEEDTVSFLRELGHTRVINSLNDVVIDQMHQSWRTFATLINRSLSRKTTALDKLQASKKYGAVLPDCLTSPKIKESKAYKTYLGYATGTVPPKVTRKFKKASPSKKDSVPVPADEEPVQKGKRVKKSAKKSSTTPTTGIVIKEPPVETQSKKQKSNDENNSNKDKDEENKSDDDEPPSNSEKGSDSEQDTDGSESDSESDQQDDDDDDDDDISKDDEDRGMDSDDVQDKKKTEVPITSSSCSSDLASKFLNFSDIPPADTEVVSPLDVYVHHEVPRIHKSTILAVRSTLSPLPTTATTNIPPSILDFISVFRFNDRVIALEKDVAELKNDPLHTQVTTLVDDHLDTRVGATREEFMNFLSMIQELLNQVNLAKASSQPQSTYEVAATLTKFELKKILIDKMNSSESYLTTPEHLECYDDECPSTRSDLGLNKRKTSKDAEPTTSLKTKNSSSRSSKGIKSQPKSLRKFVHVEEPEFKVGDTDTPQGQEGNQGNDNVKPRTESASRRDWFTKPSRSQEPTDLDWNEDKTPQKDQIKTGLAFRLLKGTRSNYVELEYDFKECYKALSEKIDWENLEGDDYPFNLSKPLPLITRRNHQSVPFEFFINNDLKYLQGGTSTMTYTMSTTKTKAAQYDLPGIEDMVPNMITQVSVMRKHGYGYLEEIVRVEDLQLGVKSYQKQINITKHDTIRLDLRKRHTYTPYKNPQGFIYVDDYQRNRLMRSDELYKFSDGTLTRLLSSLEDITKNIDMKYLPKRRWSTLEKKELIA</sequence>
<dbReference type="AlphaFoldDB" id="A0A6L2KKT9"/>
<feature type="compositionally biased region" description="Basic and acidic residues" evidence="1">
    <location>
        <begin position="205"/>
        <end position="219"/>
    </location>
</feature>
<comment type="caution">
    <text evidence="2">The sequence shown here is derived from an EMBL/GenBank/DDBJ whole genome shotgun (WGS) entry which is preliminary data.</text>
</comment>
<feature type="compositionally biased region" description="Basic residues" evidence="1">
    <location>
        <begin position="171"/>
        <end position="180"/>
    </location>
</feature>
<dbReference type="EMBL" id="BKCJ010002667">
    <property type="protein sequence ID" value="GEU50123.1"/>
    <property type="molecule type" value="Genomic_DNA"/>
</dbReference>
<evidence type="ECO:0000256" key="1">
    <source>
        <dbReference type="SAM" id="MobiDB-lite"/>
    </source>
</evidence>
<protein>
    <submittedName>
        <fullName evidence="2">Uncharacterized protein</fullName>
    </submittedName>
</protein>
<feature type="compositionally biased region" description="Basic and acidic residues" evidence="1">
    <location>
        <begin position="267"/>
        <end position="284"/>
    </location>
</feature>
<feature type="region of interest" description="Disordered" evidence="1">
    <location>
        <begin position="147"/>
        <end position="292"/>
    </location>
</feature>
<name>A0A6L2KKT9_TANCI</name>
<feature type="compositionally biased region" description="Basic and acidic residues" evidence="1">
    <location>
        <begin position="547"/>
        <end position="560"/>
    </location>
</feature>
<feature type="region of interest" description="Disordered" evidence="1">
    <location>
        <begin position="469"/>
        <end position="580"/>
    </location>
</feature>
<reference evidence="2" key="1">
    <citation type="journal article" date="2019" name="Sci. Rep.">
        <title>Draft genome of Tanacetum cinerariifolium, the natural source of mosquito coil.</title>
        <authorList>
            <person name="Yamashiro T."/>
            <person name="Shiraishi A."/>
            <person name="Satake H."/>
            <person name="Nakayama K."/>
        </authorList>
    </citation>
    <scope>NUCLEOTIDE SEQUENCE</scope>
</reference>